<name>A0A090T8M4_9VIBR</name>
<organism evidence="3 4">
    <name type="scientific">Vibrio maritimus</name>
    <dbReference type="NCBI Taxonomy" id="990268"/>
    <lineage>
        <taxon>Bacteria</taxon>
        <taxon>Pseudomonadati</taxon>
        <taxon>Pseudomonadota</taxon>
        <taxon>Gammaproteobacteria</taxon>
        <taxon>Vibrionales</taxon>
        <taxon>Vibrionaceae</taxon>
        <taxon>Vibrio</taxon>
    </lineage>
</organism>
<keyword evidence="1" id="KW-1133">Transmembrane helix</keyword>
<feature type="transmembrane region" description="Helical" evidence="1">
    <location>
        <begin position="45"/>
        <end position="72"/>
    </location>
</feature>
<reference evidence="3 4" key="2">
    <citation type="submission" date="2014-09" db="EMBL/GenBank/DDBJ databases">
        <authorList>
            <consortium name="NBRP consortium"/>
            <person name="Sawabe T."/>
            <person name="Meirelles P."/>
            <person name="Nakanishi M."/>
            <person name="Sayaka M."/>
            <person name="Hattori M."/>
            <person name="Ohkuma M."/>
        </authorList>
    </citation>
    <scope>NUCLEOTIDE SEQUENCE [LARGE SCALE GENOMIC DNA]</scope>
    <source>
        <strain evidence="3 4">JCM 19240</strain>
    </source>
</reference>
<dbReference type="InterPro" id="IPR002823">
    <property type="entry name" value="DUF112_TM"/>
</dbReference>
<dbReference type="EMBL" id="BBMT01000007">
    <property type="protein sequence ID" value="GAL35583.1"/>
    <property type="molecule type" value="Genomic_DNA"/>
</dbReference>
<gene>
    <name evidence="3" type="ORF">JCM19240_430</name>
</gene>
<dbReference type="PANTHER" id="PTHR35342:SF5">
    <property type="entry name" value="TRICARBOXYLIC TRANSPORT PROTEIN"/>
    <property type="match status" value="1"/>
</dbReference>
<dbReference type="AlphaFoldDB" id="A0A090T8M4"/>
<evidence type="ECO:0000256" key="1">
    <source>
        <dbReference type="SAM" id="Phobius"/>
    </source>
</evidence>
<proteinExistence type="predicted"/>
<evidence type="ECO:0000313" key="3">
    <source>
        <dbReference type="EMBL" id="GAL35583.1"/>
    </source>
</evidence>
<dbReference type="Proteomes" id="UP000029224">
    <property type="component" value="Unassembled WGS sequence"/>
</dbReference>
<accession>A0A090T8M4</accession>
<feature type="domain" description="DUF112" evidence="2">
    <location>
        <begin position="24"/>
        <end position="126"/>
    </location>
</feature>
<evidence type="ECO:0000313" key="4">
    <source>
        <dbReference type="Proteomes" id="UP000029224"/>
    </source>
</evidence>
<sequence length="127" mass="13012">MFFMEIFEHLSFGLSVAMTPTNVLFLLIGALVGMIVGLFPGFGPAAGIAILIPMTFGLAPTTAIIMLSGIYYGSMYGGTITSILINTPGESATVASTLDGYPMAQNGRAGPALVMQAVASFVGGTLV</sequence>
<reference evidence="3 4" key="1">
    <citation type="submission" date="2014-09" db="EMBL/GenBank/DDBJ databases">
        <title>Vibrio maritimus JCM 19240. (C210) whole genome shotgun sequence.</title>
        <authorList>
            <person name="Sawabe T."/>
            <person name="Meirelles P."/>
            <person name="Nakanishi M."/>
            <person name="Sayaka M."/>
            <person name="Hattori M."/>
            <person name="Ohkuma M."/>
        </authorList>
    </citation>
    <scope>NUCLEOTIDE SEQUENCE [LARGE SCALE GENOMIC DNA]</scope>
    <source>
        <strain evidence="3 4">JCM 19240</strain>
    </source>
</reference>
<dbReference type="PANTHER" id="PTHR35342">
    <property type="entry name" value="TRICARBOXYLIC TRANSPORT PROTEIN"/>
    <property type="match status" value="1"/>
</dbReference>
<dbReference type="Pfam" id="PF01970">
    <property type="entry name" value="TctA"/>
    <property type="match status" value="1"/>
</dbReference>
<keyword evidence="1" id="KW-0812">Transmembrane</keyword>
<evidence type="ECO:0000259" key="2">
    <source>
        <dbReference type="Pfam" id="PF01970"/>
    </source>
</evidence>
<feature type="transmembrane region" description="Helical" evidence="1">
    <location>
        <begin position="12"/>
        <end position="39"/>
    </location>
</feature>
<keyword evidence="1" id="KW-0472">Membrane</keyword>
<protein>
    <submittedName>
        <fullName evidence="3">Tricarboxylate transport membrane protein TctA</fullName>
    </submittedName>
</protein>
<comment type="caution">
    <text evidence="3">The sequence shown here is derived from an EMBL/GenBank/DDBJ whole genome shotgun (WGS) entry which is preliminary data.</text>
</comment>
<keyword evidence="4" id="KW-1185">Reference proteome</keyword>